<dbReference type="AlphaFoldDB" id="A0A4Y3TUU4"/>
<accession>A0A4Y3TUU4</accession>
<dbReference type="Pfam" id="PF12883">
    <property type="entry name" value="DUF3828"/>
    <property type="match status" value="1"/>
</dbReference>
<dbReference type="OrthoDB" id="7227328at2"/>
<proteinExistence type="predicted"/>
<dbReference type="Gene3D" id="3.10.450.50">
    <property type="match status" value="1"/>
</dbReference>
<dbReference type="EMBL" id="BJMV01000002">
    <property type="protein sequence ID" value="GEB84750.1"/>
    <property type="molecule type" value="Genomic_DNA"/>
</dbReference>
<evidence type="ECO:0000259" key="1">
    <source>
        <dbReference type="Pfam" id="PF12883"/>
    </source>
</evidence>
<dbReference type="InterPro" id="IPR024289">
    <property type="entry name" value="DUF3828"/>
</dbReference>
<evidence type="ECO:0000313" key="3">
    <source>
        <dbReference type="Proteomes" id="UP000317730"/>
    </source>
</evidence>
<protein>
    <recommendedName>
        <fullName evidence="1">DUF3828 domain-containing protein</fullName>
    </recommendedName>
</protein>
<comment type="caution">
    <text evidence="2">The sequence shown here is derived from an EMBL/GenBank/DDBJ whole genome shotgun (WGS) entry which is preliminary data.</text>
</comment>
<name>A0A4Y3TUU4_9PROT</name>
<dbReference type="Proteomes" id="UP000317730">
    <property type="component" value="Unassembled WGS sequence"/>
</dbReference>
<evidence type="ECO:0000313" key="2">
    <source>
        <dbReference type="EMBL" id="GEB84750.1"/>
    </source>
</evidence>
<feature type="domain" description="DUF3828" evidence="1">
    <location>
        <begin position="37"/>
        <end position="165"/>
    </location>
</feature>
<keyword evidence="3" id="KW-1185">Reference proteome</keyword>
<gene>
    <name evidence="2" type="ORF">APE01nite_05470</name>
</gene>
<sequence>MKNQAIKFTDIHNGLKILSICAFVFFPLWAHAQSTKPEQKVLDFYKKYMTACAQPFLEQPNLELDGLFCNMDIKSYVTQELYKKIVHAYKAGVYGDLAGDSDYFTHTQDFSVQWTSGMKATEIEQSRNNSVVRLFMRFPKGTGASRAVCVRLQRDGNDWKIYQVDPSLETYLPDCKGK</sequence>
<dbReference type="RefSeq" id="WP_141374692.1">
    <property type="nucleotide sequence ID" value="NZ_BAPL01000030.1"/>
</dbReference>
<organism evidence="2 3">
    <name type="scientific">Acetobacter peroxydans</name>
    <dbReference type="NCBI Taxonomy" id="104098"/>
    <lineage>
        <taxon>Bacteria</taxon>
        <taxon>Pseudomonadati</taxon>
        <taxon>Pseudomonadota</taxon>
        <taxon>Alphaproteobacteria</taxon>
        <taxon>Acetobacterales</taxon>
        <taxon>Acetobacteraceae</taxon>
        <taxon>Acetobacter</taxon>
    </lineage>
</organism>
<reference evidence="2 3" key="1">
    <citation type="submission" date="2019-06" db="EMBL/GenBank/DDBJ databases">
        <title>Whole genome shotgun sequence of Acetobacter peroxydans NBRC 13755.</title>
        <authorList>
            <person name="Hosoyama A."/>
            <person name="Uohara A."/>
            <person name="Ohji S."/>
            <person name="Ichikawa N."/>
        </authorList>
    </citation>
    <scope>NUCLEOTIDE SEQUENCE [LARGE SCALE GENOMIC DNA]</scope>
    <source>
        <strain evidence="2 3">NBRC 13755</strain>
    </source>
</reference>